<keyword evidence="2" id="KW-1185">Reference proteome</keyword>
<comment type="caution">
    <text evidence="1">The sequence shown here is derived from an EMBL/GenBank/DDBJ whole genome shotgun (WGS) entry which is preliminary data.</text>
</comment>
<evidence type="ECO:0000313" key="2">
    <source>
        <dbReference type="Proteomes" id="UP001338309"/>
    </source>
</evidence>
<dbReference type="Proteomes" id="UP001338309">
    <property type="component" value="Unassembled WGS sequence"/>
</dbReference>
<protein>
    <submittedName>
        <fullName evidence="1">Uncharacterized protein</fullName>
    </submittedName>
</protein>
<sequence>MTSKDLAEKSVNWLLPVTQVEKYGETLVQNPDKLTPKTKNIPMAQALKQRESISYEN</sequence>
<reference evidence="1 2" key="1">
    <citation type="submission" date="2023-08" db="EMBL/GenBank/DDBJ databases">
        <title>Draft genome sequence of Algoriphagus confluentis.</title>
        <authorList>
            <person name="Takatani N."/>
            <person name="Hosokawa M."/>
            <person name="Sawabe T."/>
        </authorList>
    </citation>
    <scope>NUCLEOTIDE SEQUENCE [LARGE SCALE GENOMIC DNA]</scope>
    <source>
        <strain evidence="1 2">NBRC 111222</strain>
    </source>
</reference>
<dbReference type="EMBL" id="BTPD01000009">
    <property type="protein sequence ID" value="GMQ30423.1"/>
    <property type="molecule type" value="Genomic_DNA"/>
</dbReference>
<proteinExistence type="predicted"/>
<evidence type="ECO:0000313" key="1">
    <source>
        <dbReference type="EMBL" id="GMQ30423.1"/>
    </source>
</evidence>
<name>A0ABQ6PRQ9_9BACT</name>
<gene>
    <name evidence="1" type="ORF">Aconfl_30660</name>
</gene>
<organism evidence="1 2">
    <name type="scientific">Algoriphagus confluentis</name>
    <dbReference type="NCBI Taxonomy" id="1697556"/>
    <lineage>
        <taxon>Bacteria</taxon>
        <taxon>Pseudomonadati</taxon>
        <taxon>Bacteroidota</taxon>
        <taxon>Cytophagia</taxon>
        <taxon>Cytophagales</taxon>
        <taxon>Cyclobacteriaceae</taxon>
        <taxon>Algoriphagus</taxon>
    </lineage>
</organism>
<dbReference type="RefSeq" id="WP_338225124.1">
    <property type="nucleotide sequence ID" value="NZ_BTPD01000009.1"/>
</dbReference>
<accession>A0ABQ6PRQ9</accession>